<proteinExistence type="inferred from homology"/>
<reference evidence="2 3" key="1">
    <citation type="submission" date="2016-03" db="EMBL/GenBank/DDBJ databases">
        <title>Niastella vici sp. nov., isolated from farmland soil.</title>
        <authorList>
            <person name="Chen L."/>
            <person name="Wang D."/>
            <person name="Yang S."/>
            <person name="Wang G."/>
        </authorList>
    </citation>
    <scope>NUCLEOTIDE SEQUENCE [LARGE SCALE GENOMIC DNA]</scope>
    <source>
        <strain evidence="2 3">DJ57</strain>
    </source>
</reference>
<dbReference type="Pfam" id="PF02641">
    <property type="entry name" value="DUF190"/>
    <property type="match status" value="1"/>
</dbReference>
<organism evidence="2 3">
    <name type="scientific">Niastella vici</name>
    <dbReference type="NCBI Taxonomy" id="1703345"/>
    <lineage>
        <taxon>Bacteria</taxon>
        <taxon>Pseudomonadati</taxon>
        <taxon>Bacteroidota</taxon>
        <taxon>Chitinophagia</taxon>
        <taxon>Chitinophagales</taxon>
        <taxon>Chitinophagaceae</taxon>
        <taxon>Niastella</taxon>
    </lineage>
</organism>
<dbReference type="AlphaFoldDB" id="A0A1V9FPE9"/>
<dbReference type="STRING" id="1703345.A3860_34415"/>
<dbReference type="SUPFAM" id="SSF54913">
    <property type="entry name" value="GlnB-like"/>
    <property type="match status" value="1"/>
</dbReference>
<dbReference type="OrthoDB" id="7559118at2"/>
<evidence type="ECO:0000313" key="3">
    <source>
        <dbReference type="Proteomes" id="UP000192796"/>
    </source>
</evidence>
<dbReference type="RefSeq" id="WP_081153508.1">
    <property type="nucleotide sequence ID" value="NZ_LVYD01000065.1"/>
</dbReference>
<dbReference type="Proteomes" id="UP000192796">
    <property type="component" value="Unassembled WGS sequence"/>
</dbReference>
<comment type="caution">
    <text evidence="2">The sequence shown here is derived from an EMBL/GenBank/DDBJ whole genome shotgun (WGS) entry which is preliminary data.</text>
</comment>
<gene>
    <name evidence="2" type="ORF">A3860_34415</name>
</gene>
<dbReference type="InterPro" id="IPR015867">
    <property type="entry name" value="N-reg_PII/ATP_PRibTrfase_C"/>
</dbReference>
<sequence>MVEKIKTHSLGKLEIFIEPAHKVRHGKRTLFRKLFPKSAYLHIIAEAKKDGILNASAHNTHASYSSEGIQAFAVDGDNSKLAMCVELIDKKEKLEHFFLKHKDLLRSKIVIYKEVEFWDLD</sequence>
<keyword evidence="3" id="KW-1185">Reference proteome</keyword>
<dbReference type="InterPro" id="IPR003793">
    <property type="entry name" value="UPF0166"/>
</dbReference>
<evidence type="ECO:0000256" key="1">
    <source>
        <dbReference type="ARBA" id="ARBA00010554"/>
    </source>
</evidence>
<comment type="similarity">
    <text evidence="1">Belongs to the UPF0166 family.</text>
</comment>
<protein>
    <submittedName>
        <fullName evidence="2">Uncharacterized protein</fullName>
    </submittedName>
</protein>
<dbReference type="InterPro" id="IPR011322">
    <property type="entry name" value="N-reg_PII-like_a/b"/>
</dbReference>
<dbReference type="EMBL" id="LVYD01000065">
    <property type="protein sequence ID" value="OQP60177.1"/>
    <property type="molecule type" value="Genomic_DNA"/>
</dbReference>
<dbReference type="Gene3D" id="3.30.70.120">
    <property type="match status" value="1"/>
</dbReference>
<name>A0A1V9FPE9_9BACT</name>
<evidence type="ECO:0000313" key="2">
    <source>
        <dbReference type="EMBL" id="OQP60177.1"/>
    </source>
</evidence>
<accession>A0A1V9FPE9</accession>